<evidence type="ECO:0000313" key="3">
    <source>
        <dbReference type="Proteomes" id="UP000271162"/>
    </source>
</evidence>
<accession>A0A0N4XPB5</accession>
<name>A0A0N4XPB5_NIPBR</name>
<proteinExistence type="predicted"/>
<organism evidence="4">
    <name type="scientific">Nippostrongylus brasiliensis</name>
    <name type="common">Rat hookworm</name>
    <dbReference type="NCBI Taxonomy" id="27835"/>
    <lineage>
        <taxon>Eukaryota</taxon>
        <taxon>Metazoa</taxon>
        <taxon>Ecdysozoa</taxon>
        <taxon>Nematoda</taxon>
        <taxon>Chromadorea</taxon>
        <taxon>Rhabditida</taxon>
        <taxon>Rhabditina</taxon>
        <taxon>Rhabditomorpha</taxon>
        <taxon>Strongyloidea</taxon>
        <taxon>Heligmosomidae</taxon>
        <taxon>Nippostrongylus</taxon>
    </lineage>
</organism>
<reference evidence="4" key="1">
    <citation type="submission" date="2017-02" db="UniProtKB">
        <authorList>
            <consortium name="WormBaseParasite"/>
        </authorList>
    </citation>
    <scope>IDENTIFICATION</scope>
</reference>
<evidence type="ECO:0000313" key="2">
    <source>
        <dbReference type="EMBL" id="VDL67958.1"/>
    </source>
</evidence>
<dbReference type="AlphaFoldDB" id="A0A0N4XPB5"/>
<evidence type="ECO:0000256" key="1">
    <source>
        <dbReference type="SAM" id="MobiDB-lite"/>
    </source>
</evidence>
<reference evidence="2 3" key="2">
    <citation type="submission" date="2018-11" db="EMBL/GenBank/DDBJ databases">
        <authorList>
            <consortium name="Pathogen Informatics"/>
        </authorList>
    </citation>
    <scope>NUCLEOTIDE SEQUENCE [LARGE SCALE GENOMIC DNA]</scope>
</reference>
<dbReference type="Proteomes" id="UP000271162">
    <property type="component" value="Unassembled WGS sequence"/>
</dbReference>
<sequence>MMKTVIASSKLDLSLLDPSKAARKKPVEQEGPTKTEATIIDDQVRRIQRKRRIKESKQKNFRVLDDYAEYNFWERVLNTRTSDWTMAKQALDQLMQQWELHKNAADSIQGEWNQFQQEEGSVNSNNVCRARKVLDQAKTEQEMLSRIGSRLISVSLMNIESAKKAGIEEEQVDAEARRILKNMRNEKRALQITVDEVSNYIKQMDQLQQDEIQQLRAEQERLLAQKAAMQATVENLNSKLQDFDNHKNYWKTRAVEAEQDHDRLRANLRELEEQYDKLKQEHRDLKEENERLIEQERQQPNQGQERQPEQEQAEQPQQERQVHDQFLDEPLNDDEYFHRLVVEQEGEPMEQDRQDDEIVARQIRRVQRRLDQLERAKQVPMRVFVEFSRNMDPVMHCIFCGIVGHHFSDSCPHVIDVHRRRNIVDQQRRCWQCLERCYEREQCPYANKLCKYCIRASGTILERREERRHHTALCHIPEDRERIGEQIERAHDELHQLMEARRL</sequence>
<evidence type="ECO:0000313" key="4">
    <source>
        <dbReference type="WBParaSite" id="NBR_0000436701-mRNA-1"/>
    </source>
</evidence>
<keyword evidence="3" id="KW-1185">Reference proteome</keyword>
<dbReference type="EMBL" id="UYSL01008005">
    <property type="protein sequence ID" value="VDL67958.1"/>
    <property type="molecule type" value="Genomic_DNA"/>
</dbReference>
<protein>
    <submittedName>
        <fullName evidence="4">CCHC-type domain-containing protein</fullName>
    </submittedName>
</protein>
<gene>
    <name evidence="2" type="ORF">NBR_LOCUS4369</name>
</gene>
<feature type="region of interest" description="Disordered" evidence="1">
    <location>
        <begin position="295"/>
        <end position="322"/>
    </location>
</feature>
<dbReference type="WBParaSite" id="NBR_0000436701-mRNA-1">
    <property type="protein sequence ID" value="NBR_0000436701-mRNA-1"/>
    <property type="gene ID" value="NBR_0000436701"/>
</dbReference>
<dbReference type="OrthoDB" id="5976685at2759"/>